<dbReference type="InterPro" id="IPR011889">
    <property type="entry name" value="Liste_lipo_26"/>
</dbReference>
<dbReference type="InterPro" id="IPR005046">
    <property type="entry name" value="DUF285"/>
</dbReference>
<dbReference type="NCBIfam" id="TIGR02167">
    <property type="entry name" value="Liste_lipo_26"/>
    <property type="match status" value="4"/>
</dbReference>
<evidence type="ECO:0000313" key="2">
    <source>
        <dbReference type="Proteomes" id="UP001165085"/>
    </source>
</evidence>
<organism evidence="1 2">
    <name type="scientific">Triparma strigata</name>
    <dbReference type="NCBI Taxonomy" id="1606541"/>
    <lineage>
        <taxon>Eukaryota</taxon>
        <taxon>Sar</taxon>
        <taxon>Stramenopiles</taxon>
        <taxon>Ochrophyta</taxon>
        <taxon>Bolidophyceae</taxon>
        <taxon>Parmales</taxon>
        <taxon>Triparmaceae</taxon>
        <taxon>Triparma</taxon>
    </lineage>
</organism>
<dbReference type="SUPFAM" id="SSF141571">
    <property type="entry name" value="Pentapeptide repeat-like"/>
    <property type="match status" value="1"/>
</dbReference>
<reference evidence="2" key="1">
    <citation type="journal article" date="2023" name="Commun. Biol.">
        <title>Genome analysis of Parmales, the sister group of diatoms, reveals the evolutionary specialization of diatoms from phago-mixotrophs to photoautotrophs.</title>
        <authorList>
            <person name="Ban H."/>
            <person name="Sato S."/>
            <person name="Yoshikawa S."/>
            <person name="Yamada K."/>
            <person name="Nakamura Y."/>
            <person name="Ichinomiya M."/>
            <person name="Sato N."/>
            <person name="Blanc-Mathieu R."/>
            <person name="Endo H."/>
            <person name="Kuwata A."/>
            <person name="Ogata H."/>
        </authorList>
    </citation>
    <scope>NUCLEOTIDE SEQUENCE [LARGE SCALE GENOMIC DNA]</scope>
    <source>
        <strain evidence="2">NIES 3701</strain>
    </source>
</reference>
<accession>A0A9W7F144</accession>
<protein>
    <recommendedName>
        <fullName evidence="3">BspA family leucine-rich repeat surface protein</fullName>
    </recommendedName>
</protein>
<proteinExistence type="predicted"/>
<name>A0A9W7F144_9STRA</name>
<dbReference type="Pfam" id="PF03382">
    <property type="entry name" value="DUF285"/>
    <property type="match status" value="1"/>
</dbReference>
<evidence type="ECO:0008006" key="3">
    <source>
        <dbReference type="Google" id="ProtNLM"/>
    </source>
</evidence>
<keyword evidence="2" id="KW-1185">Reference proteome</keyword>
<comment type="caution">
    <text evidence="1">The sequence shown here is derived from an EMBL/GenBank/DDBJ whole genome shotgun (WGS) entry which is preliminary data.</text>
</comment>
<dbReference type="AlphaFoldDB" id="A0A9W7F144"/>
<evidence type="ECO:0000313" key="1">
    <source>
        <dbReference type="EMBL" id="GMH99228.1"/>
    </source>
</evidence>
<dbReference type="EMBL" id="BRXY01000540">
    <property type="protein sequence ID" value="GMH99228.1"/>
    <property type="molecule type" value="Genomic_DNA"/>
</dbReference>
<dbReference type="OrthoDB" id="416134at2759"/>
<dbReference type="Proteomes" id="UP001165085">
    <property type="component" value="Unassembled WGS sequence"/>
</dbReference>
<gene>
    <name evidence="1" type="ORF">TrST_g6333</name>
</gene>
<sequence>MPKRAATDLIDEYKESQTLTIDSKLEENVSGPTAPPLKISTAAAMTRKALKAQLDANFIKYNDIISKSFLIALLVETLEARSKIPHLNEDVQGHIVSFLSGFDSLRIASQLARGFRLKAKPRLDSMLERSDDDIHIAVRAWCEDAEAAREIYGPISIWNTSEVTSMSGLFSSGDGYAGEAAKQFNEDISKWDVSNVTTMFGMFEQASAFSGDLSSWNVSNVTNIEGMFQRAEAFNGDLSSWNVSNVTTMQAMFCQASLFNGNLSSWDVSNVTTMQAIFAHASACNGTTIANWDLGGKNTFDMLK</sequence>